<dbReference type="EMBL" id="JAWRVG010000006">
    <property type="protein sequence ID" value="KAK4081735.1"/>
    <property type="molecule type" value="Genomic_DNA"/>
</dbReference>
<feature type="domain" description="WSC" evidence="2">
    <location>
        <begin position="370"/>
        <end position="460"/>
    </location>
</feature>
<sequence>MEYFLSTTYAGESLLSGFNWFDGLDPSHGFVSYQSRQNAHAMGLYQVDDRTGVVRLGVDSTNNYSVSDRVWTYGDNWPYDGEIDIIEGVNTAHTNIISAHTADGCIQGNDILGLFSGEQINTECAVGTDNIGCGFHPSSEDTSSYGDGFNAAHGGVYAMQWDHVHIRIWHFPRGSIPRDIEAKRPDPDTWGQPIAIFGGSQCRVDSYFKNMRLVLNIREEQLETDQENQNFCGDYGDAVWGKTDQCDEFAPTCDEYVARNPEAFTNAYWDVQYIDAYEYRPRVHDPWPSWNSTQPKPSWNLTLPRPRPGPDSDELTTTLYKTTRWTETVTVFATGHVPHRPWDGQVPAATTDAIEPVATRAPVNPIKINHYSYLGCFYSNSGFDTFREVADSRDMTLERCVDLCNKKTYVGIFDSHCFCADSLDAETMATKKEGLCNKQCPGNNFEFCGGIVTPRDIDAPRQKFVSETLPLHALTVYGCVEDEKLEAPPAMAPGSNWTEKGWSKTITEVTEVTVFPVSEQDSREKGWQWGDKHEGDYEWSGHKSEKNDWQQDEGEKHKDDKHKEFNQSFDGDDCECDDQGGGGHDWNNHKGHNEGDWKESASWDPITAEEKNKQEKSEMSEIVIPVTETVVDCPETKEAVVTPTWLPHVDPKPWVSSDPPPASPLHDVDSHDPPSHGDDHDKSRPPPSTFPETPVSPPVVLVAGASTMYAGLEKYLAILGLSILVLTMRIF</sequence>
<dbReference type="SUPFAM" id="SSF49899">
    <property type="entry name" value="Concanavalin A-like lectins/glucanases"/>
    <property type="match status" value="1"/>
</dbReference>
<dbReference type="AlphaFoldDB" id="A0AAE1M5H5"/>
<feature type="compositionally biased region" description="Basic and acidic residues" evidence="1">
    <location>
        <begin position="608"/>
        <end position="619"/>
    </location>
</feature>
<proteinExistence type="predicted"/>
<feature type="region of interest" description="Disordered" evidence="1">
    <location>
        <begin position="644"/>
        <end position="696"/>
    </location>
</feature>
<dbReference type="SMART" id="SM00321">
    <property type="entry name" value="WSC"/>
    <property type="match status" value="1"/>
</dbReference>
<feature type="compositionally biased region" description="Basic and acidic residues" evidence="1">
    <location>
        <begin position="666"/>
        <end position="684"/>
    </location>
</feature>
<dbReference type="Gene3D" id="2.60.120.200">
    <property type="match status" value="2"/>
</dbReference>
<feature type="compositionally biased region" description="Pro residues" evidence="1">
    <location>
        <begin position="685"/>
        <end position="696"/>
    </location>
</feature>
<comment type="caution">
    <text evidence="3">The sequence shown here is derived from an EMBL/GenBank/DDBJ whole genome shotgun (WGS) entry which is preliminary data.</text>
</comment>
<feature type="compositionally biased region" description="Polar residues" evidence="1">
    <location>
        <begin position="291"/>
        <end position="301"/>
    </location>
</feature>
<dbReference type="Pfam" id="PF26113">
    <property type="entry name" value="GH16_XgeA"/>
    <property type="match status" value="1"/>
</dbReference>
<dbReference type="GeneID" id="87916566"/>
<dbReference type="PANTHER" id="PTHR10963">
    <property type="entry name" value="GLYCOSYL HYDROLASE-RELATED"/>
    <property type="match status" value="1"/>
</dbReference>
<dbReference type="InterPro" id="IPR002889">
    <property type="entry name" value="WSC_carb-bd"/>
</dbReference>
<feature type="compositionally biased region" description="Basic and acidic residues" evidence="1">
    <location>
        <begin position="586"/>
        <end position="601"/>
    </location>
</feature>
<dbReference type="Pfam" id="PF01822">
    <property type="entry name" value="WSC"/>
    <property type="match status" value="1"/>
</dbReference>
<protein>
    <submittedName>
        <fullName evidence="3">CAZyme family GH16</fullName>
    </submittedName>
</protein>
<keyword evidence="4" id="KW-1185">Reference proteome</keyword>
<feature type="compositionally biased region" description="Basic and acidic residues" evidence="1">
    <location>
        <begin position="520"/>
        <end position="565"/>
    </location>
</feature>
<dbReference type="PROSITE" id="PS51212">
    <property type="entry name" value="WSC"/>
    <property type="match status" value="1"/>
</dbReference>
<dbReference type="InterPro" id="IPR013320">
    <property type="entry name" value="ConA-like_dom_sf"/>
</dbReference>
<feature type="region of interest" description="Disordered" evidence="1">
    <location>
        <begin position="517"/>
        <end position="620"/>
    </location>
</feature>
<gene>
    <name evidence="3" type="ORF">Triagg1_2476</name>
</gene>
<accession>A0AAE1M5H5</accession>
<evidence type="ECO:0000259" key="2">
    <source>
        <dbReference type="PROSITE" id="PS51212"/>
    </source>
</evidence>
<evidence type="ECO:0000313" key="4">
    <source>
        <dbReference type="Proteomes" id="UP001273209"/>
    </source>
</evidence>
<feature type="region of interest" description="Disordered" evidence="1">
    <location>
        <begin position="291"/>
        <end position="313"/>
    </location>
</feature>
<name>A0AAE1M5H5_9HYPO</name>
<evidence type="ECO:0000313" key="3">
    <source>
        <dbReference type="EMBL" id="KAK4081735.1"/>
    </source>
</evidence>
<dbReference type="RefSeq" id="XP_062758688.1">
    <property type="nucleotide sequence ID" value="XM_062896661.1"/>
</dbReference>
<dbReference type="InterPro" id="IPR050546">
    <property type="entry name" value="Glycosyl_Hydrlase_16"/>
</dbReference>
<dbReference type="Proteomes" id="UP001273209">
    <property type="component" value="Unassembled WGS sequence"/>
</dbReference>
<evidence type="ECO:0000256" key="1">
    <source>
        <dbReference type="SAM" id="MobiDB-lite"/>
    </source>
</evidence>
<reference evidence="3" key="1">
    <citation type="submission" date="2023-11" db="EMBL/GenBank/DDBJ databases">
        <title>The genome sequences of three competitors of mushroom-forming fungi.</title>
        <authorList>
            <person name="Beijen E."/>
            <person name="Ohm R.A."/>
        </authorList>
    </citation>
    <scope>NUCLEOTIDE SEQUENCE</scope>
    <source>
        <strain evidence="3">CBS 100526</strain>
    </source>
</reference>
<dbReference type="GO" id="GO:0009251">
    <property type="term" value="P:glucan catabolic process"/>
    <property type="evidence" value="ECO:0007669"/>
    <property type="project" value="TreeGrafter"/>
</dbReference>
<organism evidence="3 4">
    <name type="scientific">Trichoderma aggressivum f. europaeum</name>
    <dbReference type="NCBI Taxonomy" id="173218"/>
    <lineage>
        <taxon>Eukaryota</taxon>
        <taxon>Fungi</taxon>
        <taxon>Dikarya</taxon>
        <taxon>Ascomycota</taxon>
        <taxon>Pezizomycotina</taxon>
        <taxon>Sordariomycetes</taxon>
        <taxon>Hypocreomycetidae</taxon>
        <taxon>Hypocreales</taxon>
        <taxon>Hypocreaceae</taxon>
        <taxon>Trichoderma</taxon>
    </lineage>
</organism>
<dbReference type="PANTHER" id="PTHR10963:SF24">
    <property type="entry name" value="GLYCOSIDASE C21B10.07-RELATED"/>
    <property type="match status" value="1"/>
</dbReference>